<dbReference type="EMBL" id="QNRK01000048">
    <property type="protein sequence ID" value="RBP02865.1"/>
    <property type="molecule type" value="Genomic_DNA"/>
</dbReference>
<reference evidence="3 4" key="1">
    <citation type="submission" date="2018-06" db="EMBL/GenBank/DDBJ databases">
        <title>Genomic Encyclopedia of Type Strains, Phase IV (KMG-IV): sequencing the most valuable type-strain genomes for metagenomic binning, comparative biology and taxonomic classification.</title>
        <authorList>
            <person name="Goeker M."/>
        </authorList>
    </citation>
    <scope>NUCLEOTIDE SEQUENCE [LARGE SCALE GENOMIC DNA]</scope>
    <source>
        <strain evidence="3 4">DSM 24875</strain>
    </source>
</reference>
<dbReference type="RefSeq" id="WP_113893091.1">
    <property type="nucleotide sequence ID" value="NZ_QNRK01000048.1"/>
</dbReference>
<keyword evidence="1" id="KW-0560">Oxidoreductase</keyword>
<dbReference type="SUPFAM" id="SSF51905">
    <property type="entry name" value="FAD/NAD(P)-binding domain"/>
    <property type="match status" value="1"/>
</dbReference>
<dbReference type="Gene3D" id="3.50.50.60">
    <property type="entry name" value="FAD/NAD(P)-binding domain"/>
    <property type="match status" value="1"/>
</dbReference>
<keyword evidence="4" id="KW-1185">Reference proteome</keyword>
<dbReference type="Gene3D" id="3.30.70.2450">
    <property type="match status" value="1"/>
</dbReference>
<dbReference type="PANTHER" id="PTHR43476">
    <property type="entry name" value="3-(3-HYDROXY-PHENYL)PROPIONATE/3-HYDROXYCINNAMIC ACID HYDROXYLASE"/>
    <property type="match status" value="1"/>
</dbReference>
<dbReference type="InterPro" id="IPR050631">
    <property type="entry name" value="PheA/TfdB_FAD_monoxygenase"/>
</dbReference>
<gene>
    <name evidence="3" type="ORF">DFR50_1486</name>
</gene>
<dbReference type="GO" id="GO:0071949">
    <property type="term" value="F:FAD binding"/>
    <property type="evidence" value="ECO:0007669"/>
    <property type="project" value="InterPro"/>
</dbReference>
<dbReference type="GO" id="GO:0008688">
    <property type="term" value="F:3-(3-hydroxyphenyl)propionate hydroxylase activity"/>
    <property type="evidence" value="ECO:0007669"/>
    <property type="project" value="TreeGrafter"/>
</dbReference>
<evidence type="ECO:0000313" key="3">
    <source>
        <dbReference type="EMBL" id="RBP02865.1"/>
    </source>
</evidence>
<evidence type="ECO:0000313" key="4">
    <source>
        <dbReference type="Proteomes" id="UP000253529"/>
    </source>
</evidence>
<proteinExistence type="predicted"/>
<sequence>MQVTADVAIVGYGPTGQTLALLLGGMGHRVVAIDRWPDLYPLPRAVHFDHEIARILQAAGAIDDVLPVLDEIDTYQWRNADHEMLLELDWRGLGPSGWPVSNIFSQPELEAALDARVKATPSVDVRQGWSAKRLAQDADGVRVEVERGEMRDGQWVATGETGRLQARYVIGCDGANSFVRRAIGVETHDLGFAFDWLVVDVKPRERREWTPKTWQLCDPRRPTTIVPGGPGRRRWEFMLLPGETAADMNRREVAWRLLEPWGMTPGTAELERHAVYTFRGQWAETWRMGRALLAGDAAHLMPPFAGQGLCSGVRDSLALAWRLDAILRGLAGDWLLDSYGPERSGHVQAMIGFSIELGKVICVTDLDLARARDAEMIAARTAPGYQPPPPPQPRLGPGLWSEGAPGAGLLGVQARVEVDGRSGLFDDVFGVRFALFARDCETLASLSAASRDALARWNVAVVDLSLGIDVTGAYRAWLDRLGCVAAFVRPDFYLQGGARDGNELERLIGDWRRRVEGLGESRAPAELAGAAEA</sequence>
<name>A0A366EN30_9HYPH</name>
<comment type="caution">
    <text evidence="3">The sequence shown here is derived from an EMBL/GenBank/DDBJ whole genome shotgun (WGS) entry which is preliminary data.</text>
</comment>
<accession>A0A366EN30</accession>
<dbReference type="AlphaFoldDB" id="A0A366EN30"/>
<protein>
    <submittedName>
        <fullName evidence="3">Single-component resorcinol 4-hydroxylase</fullName>
    </submittedName>
</protein>
<evidence type="ECO:0000259" key="2">
    <source>
        <dbReference type="Pfam" id="PF01494"/>
    </source>
</evidence>
<dbReference type="OrthoDB" id="9791689at2"/>
<feature type="domain" description="FAD-binding" evidence="2">
    <location>
        <begin position="5"/>
        <end position="353"/>
    </location>
</feature>
<dbReference type="InterPro" id="IPR036188">
    <property type="entry name" value="FAD/NAD-bd_sf"/>
</dbReference>
<organism evidence="3 4">
    <name type="scientific">Roseiarcus fermentans</name>
    <dbReference type="NCBI Taxonomy" id="1473586"/>
    <lineage>
        <taxon>Bacteria</taxon>
        <taxon>Pseudomonadati</taxon>
        <taxon>Pseudomonadota</taxon>
        <taxon>Alphaproteobacteria</taxon>
        <taxon>Hyphomicrobiales</taxon>
        <taxon>Roseiarcaceae</taxon>
        <taxon>Roseiarcus</taxon>
    </lineage>
</organism>
<evidence type="ECO:0000256" key="1">
    <source>
        <dbReference type="ARBA" id="ARBA00023002"/>
    </source>
</evidence>
<dbReference type="PANTHER" id="PTHR43476:SF3">
    <property type="entry name" value="FAD-BINDING MONOOXYGENASE"/>
    <property type="match status" value="1"/>
</dbReference>
<dbReference type="Pfam" id="PF01494">
    <property type="entry name" value="FAD_binding_3"/>
    <property type="match status" value="1"/>
</dbReference>
<dbReference type="InterPro" id="IPR002938">
    <property type="entry name" value="FAD-bd"/>
</dbReference>
<dbReference type="GO" id="GO:0019622">
    <property type="term" value="P:3-(3-hydroxy)phenylpropionate catabolic process"/>
    <property type="evidence" value="ECO:0007669"/>
    <property type="project" value="TreeGrafter"/>
</dbReference>
<dbReference type="PRINTS" id="PR00420">
    <property type="entry name" value="RNGMNOXGNASE"/>
</dbReference>
<dbReference type="Proteomes" id="UP000253529">
    <property type="component" value="Unassembled WGS sequence"/>
</dbReference>
<dbReference type="NCBIfam" id="NF004829">
    <property type="entry name" value="PRK06183.1-3"/>
    <property type="match status" value="1"/>
</dbReference>